<accession>A0A158PNQ7</accession>
<name>A0A158PNQ7_ANISI</name>
<gene>
    <name evidence="1" type="ORF">ASIM_LOCUS12113</name>
</gene>
<reference evidence="3" key="1">
    <citation type="submission" date="2016-04" db="UniProtKB">
        <authorList>
            <consortium name="WormBaseParasite"/>
        </authorList>
    </citation>
    <scope>IDENTIFICATION</scope>
</reference>
<reference evidence="1 2" key="2">
    <citation type="submission" date="2018-11" db="EMBL/GenBank/DDBJ databases">
        <authorList>
            <consortium name="Pathogen Informatics"/>
        </authorList>
    </citation>
    <scope>NUCLEOTIDE SEQUENCE [LARGE SCALE GENOMIC DNA]</scope>
</reference>
<dbReference type="EMBL" id="UYRR01031140">
    <property type="protein sequence ID" value="VDK46604.1"/>
    <property type="molecule type" value="Genomic_DNA"/>
</dbReference>
<dbReference type="WBParaSite" id="ASIM_0001264701-mRNA-1">
    <property type="protein sequence ID" value="ASIM_0001264701-mRNA-1"/>
    <property type="gene ID" value="ASIM_0001264701"/>
</dbReference>
<dbReference type="AlphaFoldDB" id="A0A158PNQ7"/>
<evidence type="ECO:0000313" key="2">
    <source>
        <dbReference type="Proteomes" id="UP000267096"/>
    </source>
</evidence>
<evidence type="ECO:0000313" key="3">
    <source>
        <dbReference type="WBParaSite" id="ASIM_0001264701-mRNA-1"/>
    </source>
</evidence>
<evidence type="ECO:0000313" key="1">
    <source>
        <dbReference type="EMBL" id="VDK46604.1"/>
    </source>
</evidence>
<sequence length="84" mass="9467">MRFPKNLEEKISLERGSDNFINEIQAGGRETFGDALVQVTRAVLTCLRWVEDKLLNSKKLNFCCVNTQDAENSSGWVDTITAMV</sequence>
<organism evidence="3">
    <name type="scientific">Anisakis simplex</name>
    <name type="common">Herring worm</name>
    <dbReference type="NCBI Taxonomy" id="6269"/>
    <lineage>
        <taxon>Eukaryota</taxon>
        <taxon>Metazoa</taxon>
        <taxon>Ecdysozoa</taxon>
        <taxon>Nematoda</taxon>
        <taxon>Chromadorea</taxon>
        <taxon>Rhabditida</taxon>
        <taxon>Spirurina</taxon>
        <taxon>Ascaridomorpha</taxon>
        <taxon>Ascaridoidea</taxon>
        <taxon>Anisakidae</taxon>
        <taxon>Anisakis</taxon>
        <taxon>Anisakis simplex complex</taxon>
    </lineage>
</organism>
<dbReference type="Proteomes" id="UP000267096">
    <property type="component" value="Unassembled WGS sequence"/>
</dbReference>
<proteinExistence type="predicted"/>
<keyword evidence="2" id="KW-1185">Reference proteome</keyword>
<protein>
    <submittedName>
        <fullName evidence="3">RUN domain-containing protein</fullName>
    </submittedName>
</protein>